<evidence type="ECO:0000256" key="4">
    <source>
        <dbReference type="ARBA" id="ARBA00022989"/>
    </source>
</evidence>
<keyword evidence="4 8" id="KW-1133">Transmembrane helix</keyword>
<organism evidence="9 10">
    <name type="scientific">SAR86 cluster bacterium</name>
    <dbReference type="NCBI Taxonomy" id="2030880"/>
    <lineage>
        <taxon>Bacteria</taxon>
        <taxon>Pseudomonadati</taxon>
        <taxon>Pseudomonadota</taxon>
        <taxon>Gammaproteobacteria</taxon>
        <taxon>SAR86 cluster</taxon>
    </lineage>
</organism>
<evidence type="ECO:0000313" key="10">
    <source>
        <dbReference type="Proteomes" id="UP000319384"/>
    </source>
</evidence>
<evidence type="ECO:0000256" key="7">
    <source>
        <dbReference type="SAM" id="Coils"/>
    </source>
</evidence>
<evidence type="ECO:0000313" key="9">
    <source>
        <dbReference type="EMBL" id="RZO27041.1"/>
    </source>
</evidence>
<feature type="transmembrane region" description="Helical" evidence="8">
    <location>
        <begin position="6"/>
        <end position="24"/>
    </location>
</feature>
<accession>A0A520N0P1</accession>
<proteinExistence type="predicted"/>
<dbReference type="InterPro" id="IPR007060">
    <property type="entry name" value="FtsL/DivIC"/>
</dbReference>
<keyword evidence="1" id="KW-1003">Cell membrane</keyword>
<dbReference type="InterPro" id="IPR023081">
    <property type="entry name" value="Cell_div_FtsB"/>
</dbReference>
<keyword evidence="6" id="KW-0131">Cell cycle</keyword>
<keyword evidence="7" id="KW-0175">Coiled coil</keyword>
<dbReference type="Proteomes" id="UP000319384">
    <property type="component" value="Unassembled WGS sequence"/>
</dbReference>
<gene>
    <name evidence="9" type="ORF">EVA95_01035</name>
</gene>
<evidence type="ECO:0000256" key="1">
    <source>
        <dbReference type="ARBA" id="ARBA00022475"/>
    </source>
</evidence>
<evidence type="ECO:0000256" key="2">
    <source>
        <dbReference type="ARBA" id="ARBA00022618"/>
    </source>
</evidence>
<evidence type="ECO:0000256" key="3">
    <source>
        <dbReference type="ARBA" id="ARBA00022692"/>
    </source>
</evidence>
<dbReference type="Pfam" id="PF04977">
    <property type="entry name" value="DivIC"/>
    <property type="match status" value="1"/>
</dbReference>
<evidence type="ECO:0000256" key="5">
    <source>
        <dbReference type="ARBA" id="ARBA00023136"/>
    </source>
</evidence>
<dbReference type="GO" id="GO:0030428">
    <property type="term" value="C:cell septum"/>
    <property type="evidence" value="ECO:0007669"/>
    <property type="project" value="TreeGrafter"/>
</dbReference>
<dbReference type="AlphaFoldDB" id="A0A520N0P1"/>
<comment type="caution">
    <text evidence="9">The sequence shown here is derived from an EMBL/GenBank/DDBJ whole genome shotgun (WGS) entry which is preliminary data.</text>
</comment>
<evidence type="ECO:0000256" key="8">
    <source>
        <dbReference type="SAM" id="Phobius"/>
    </source>
</evidence>
<keyword evidence="3 8" id="KW-0812">Transmembrane</keyword>
<dbReference type="PANTHER" id="PTHR37485:SF1">
    <property type="entry name" value="CELL DIVISION PROTEIN FTSB"/>
    <property type="match status" value="1"/>
</dbReference>
<dbReference type="PANTHER" id="PTHR37485">
    <property type="entry name" value="CELL DIVISION PROTEIN FTSB"/>
    <property type="match status" value="1"/>
</dbReference>
<reference evidence="9 10" key="1">
    <citation type="submission" date="2019-02" db="EMBL/GenBank/DDBJ databases">
        <title>Prokaryotic population dynamics and viral predation in marine succession experiment using metagenomics: the confinement effect.</title>
        <authorList>
            <person name="Haro-Moreno J.M."/>
            <person name="Rodriguez-Valera F."/>
            <person name="Lopez-Perez M."/>
        </authorList>
    </citation>
    <scope>NUCLEOTIDE SEQUENCE [LARGE SCALE GENOMIC DNA]</scope>
    <source>
        <strain evidence="9">MED-G162</strain>
    </source>
</reference>
<keyword evidence="5 8" id="KW-0472">Membrane</keyword>
<name>A0A520N0P1_9GAMM</name>
<dbReference type="EMBL" id="SHBH01000005">
    <property type="protein sequence ID" value="RZO27041.1"/>
    <property type="molecule type" value="Genomic_DNA"/>
</dbReference>
<evidence type="ECO:0000256" key="6">
    <source>
        <dbReference type="ARBA" id="ARBA00023306"/>
    </source>
</evidence>
<keyword evidence="2" id="KW-0132">Cell division</keyword>
<feature type="coiled-coil region" evidence="7">
    <location>
        <begin position="33"/>
        <end position="60"/>
    </location>
</feature>
<evidence type="ECO:0008006" key="11">
    <source>
        <dbReference type="Google" id="ProtNLM"/>
    </source>
</evidence>
<sequence>MKKLNYLILAFLVLIIIYLIKGIFFSENSYSKRAELLDDNKAQEIKNEKLKKENEILEFEIYNAQSSNDHVENFAREKLNLTYQEEEFITFKKEENKKDDKDE</sequence>
<protein>
    <recommendedName>
        <fullName evidence="11">Cell division protein FtsB</fullName>
    </recommendedName>
</protein>
<dbReference type="GO" id="GO:0043093">
    <property type="term" value="P:FtsZ-dependent cytokinesis"/>
    <property type="evidence" value="ECO:0007669"/>
    <property type="project" value="TreeGrafter"/>
</dbReference>